<evidence type="ECO:0000256" key="1">
    <source>
        <dbReference type="SAM" id="MobiDB-lite"/>
    </source>
</evidence>
<organism evidence="2 3">
    <name type="scientific">Actinomyces graevenitzii F0530</name>
    <dbReference type="NCBI Taxonomy" id="1321817"/>
    <lineage>
        <taxon>Bacteria</taxon>
        <taxon>Bacillati</taxon>
        <taxon>Actinomycetota</taxon>
        <taxon>Actinomycetes</taxon>
        <taxon>Actinomycetales</taxon>
        <taxon>Actinomycetaceae</taxon>
        <taxon>Actinomyces</taxon>
    </lineage>
</organism>
<sequence>MTDNAAGMTVRAGYYFKFGMSIPLAKVPFLRHFGGDRGAPGIEAGVEAAAGVGDRSDGRGGGNAGGGGDDVVKASWD</sequence>
<dbReference type="HOGENOM" id="CLU_2630125_0_0_11"/>
<feature type="compositionally biased region" description="Gly residues" evidence="1">
    <location>
        <begin position="59"/>
        <end position="69"/>
    </location>
</feature>
<accession>U1Q4J3</accession>
<dbReference type="Proteomes" id="UP000016481">
    <property type="component" value="Unassembled WGS sequence"/>
</dbReference>
<comment type="caution">
    <text evidence="2">The sequence shown here is derived from an EMBL/GenBank/DDBJ whole genome shotgun (WGS) entry which is preliminary data.</text>
</comment>
<feature type="region of interest" description="Disordered" evidence="1">
    <location>
        <begin position="50"/>
        <end position="77"/>
    </location>
</feature>
<protein>
    <submittedName>
        <fullName evidence="2">Uncharacterized protein</fullName>
    </submittedName>
</protein>
<proteinExistence type="predicted"/>
<reference evidence="2 3" key="1">
    <citation type="submission" date="2013-08" db="EMBL/GenBank/DDBJ databases">
        <authorList>
            <person name="Weinstock G."/>
            <person name="Sodergren E."/>
            <person name="Wylie T."/>
            <person name="Fulton L."/>
            <person name="Fulton R."/>
            <person name="Fronick C."/>
            <person name="O'Laughlin M."/>
            <person name="Godfrey J."/>
            <person name="Miner T."/>
            <person name="Herter B."/>
            <person name="Appelbaum E."/>
            <person name="Cordes M."/>
            <person name="Lek S."/>
            <person name="Wollam A."/>
            <person name="Pepin K.H."/>
            <person name="Palsikar V.B."/>
            <person name="Mitreva M."/>
            <person name="Wilson R.K."/>
        </authorList>
    </citation>
    <scope>NUCLEOTIDE SEQUENCE [LARGE SCALE GENOMIC DNA]</scope>
    <source>
        <strain evidence="2 3">F0530</strain>
    </source>
</reference>
<gene>
    <name evidence="2" type="ORF">HMPREF1978_00487</name>
</gene>
<evidence type="ECO:0000313" key="2">
    <source>
        <dbReference type="EMBL" id="ERH17441.1"/>
    </source>
</evidence>
<evidence type="ECO:0000313" key="3">
    <source>
        <dbReference type="Proteomes" id="UP000016481"/>
    </source>
</evidence>
<dbReference type="AlphaFoldDB" id="U1Q4J3"/>
<dbReference type="EMBL" id="AWSC01000017">
    <property type="protein sequence ID" value="ERH17441.1"/>
    <property type="molecule type" value="Genomic_DNA"/>
</dbReference>
<name>U1Q4J3_9ACTO</name>